<comment type="similarity">
    <text evidence="7">Belongs to the pyridoxal phosphate-binding protein YggS/PROSC family.</text>
</comment>
<name>A0A8T8SZH2_9BASI</name>
<dbReference type="InterPro" id="IPR053806">
    <property type="entry name" value="MTHFR_C"/>
</dbReference>
<evidence type="ECO:0000256" key="7">
    <source>
        <dbReference type="HAMAP-Rule" id="MF_03225"/>
    </source>
</evidence>
<sequence>MAESSKITAKLRAAAATATGPSSSVSSSSPNPIPLISLEFFPPKTNSGLSNLYARILRMIRHLAEHSPHAPLPNVSRAAGDDDKSQDAGKEQQQDGSASGAPLLTPAWINITWGAGGTTQDRSLGLAGRVQNGLLSESSGEQSSEEELDRILAGDGSEGDGHRSDARDVCLHLTCTNVTRTSLEHTLKKAKEYGIRNILALRGDPPRGSEYWTPADASFQQATDLINFIREHYEDYFCIGVAGYPESHPDAPAQQDLEANVTQLKSKQDCGADFVVTQLFYDVEVFVRWYRRCREVGITIPIIPGIMPIQNYQSFKRMANLCKAKIPPKILTDLEPIKNDDAAIKSYGIELSIETVLEVKRQIPEMAAFHFCTVNLEKSILAIVDRLGWVGAHRQGQDAEEHNRIISDKSGTATPSDLKISSKTAVANLITKRSNQENATTSSLDADSLRKAALLSSSQASSVSHAQGATGPSEGGVGSASWDEFPNGRYGDSRSPAYGEMDGYGVSLKVPPAEALKLWGTPTSHADISTMFASYLLGQTPAMPWCDLPLFKETMAIRNYLLALNLSQPKGDERDKTLQVLESSASEEDRVLAQRIRARSDVVCKGWWTVGSQPAVGGISSGDPTYGFGPRDGYVFQKAFVEFFVEERCKKWLLEKIEKEGNGKVTFFAGKSKGEIETNVEPGGVNAVTWAVFPGKEIVQSTIIEEESFMAWRDEAFEIWGEWACLYPPQSVSRKLLESVRDTRWLVTVVHHDFKDEKALWKFLGCAVIDDDSAAAPAESSAKAMPPTDASETKQKDVDAAEASGGEPVVLKADDELVGFVRSRIGGVKERIEKAHRYAKENGSKAEPPRLVAVSKLQTPTSILAAHKGAGQVHFGENYVQEMIDKAKVLPQEIKWHFVGGLQSNKAKLLAGMPNLYLLETLDSVKAANALEKALSADGAPKRAEPLRVYIQVNTSREEAKSGVMPFASEEDSQADTAQEPLFQLAHHVMTKCPSIILAGLMTIGAASNSKAAKQDVTTLPPSEALHLNPDFDTLLENRSRLVAALRASSAKGEQGEDALSDEKIRARYPQLFGSASDKAGEDETGGLELSMGMSADVEVATVAGSNNVRVGTDCFSQRPGTRDEAMERMKGELEHGVRWVE</sequence>
<dbReference type="PANTHER" id="PTHR45754">
    <property type="entry name" value="METHYLENETETRAHYDROFOLATE REDUCTASE"/>
    <property type="match status" value="1"/>
</dbReference>
<feature type="region of interest" description="Disordered" evidence="9">
    <location>
        <begin position="1"/>
        <end position="30"/>
    </location>
</feature>
<dbReference type="Pfam" id="PF21895">
    <property type="entry name" value="MTHFR_C"/>
    <property type="match status" value="2"/>
</dbReference>
<dbReference type="Proteomes" id="UP000836402">
    <property type="component" value="Unassembled WGS sequence"/>
</dbReference>
<dbReference type="EMBL" id="LWDD02001164">
    <property type="protein sequence ID" value="KAE8251947.1"/>
    <property type="molecule type" value="Genomic_DNA"/>
</dbReference>
<dbReference type="InterPro" id="IPR003171">
    <property type="entry name" value="Mehydrof_redctse-like"/>
</dbReference>
<feature type="region of interest" description="Disordered" evidence="9">
    <location>
        <begin position="398"/>
        <end position="418"/>
    </location>
</feature>
<comment type="caution">
    <text evidence="12">The sequence shown here is derived from an EMBL/GenBank/DDBJ whole genome shotgun (WGS) entry which is preliminary data.</text>
</comment>
<feature type="region of interest" description="Disordered" evidence="9">
    <location>
        <begin position="778"/>
        <end position="805"/>
    </location>
</feature>
<feature type="domain" description="MTHFR SAM-binding regulatory" evidence="10">
    <location>
        <begin position="480"/>
        <end position="565"/>
    </location>
</feature>
<dbReference type="GO" id="GO:0004489">
    <property type="term" value="F:methylenetetrahydrofolate reductase [NAD(P)H] activity"/>
    <property type="evidence" value="ECO:0007669"/>
    <property type="project" value="InterPro"/>
</dbReference>
<dbReference type="SUPFAM" id="SSF51730">
    <property type="entry name" value="FAD-linked oxidoreductase"/>
    <property type="match status" value="1"/>
</dbReference>
<dbReference type="Pfam" id="PF02219">
    <property type="entry name" value="MTHFR"/>
    <property type="match status" value="1"/>
</dbReference>
<organism evidence="12 13">
    <name type="scientific">Tilletia caries</name>
    <name type="common">wheat bunt fungus</name>
    <dbReference type="NCBI Taxonomy" id="13290"/>
    <lineage>
        <taxon>Eukaryota</taxon>
        <taxon>Fungi</taxon>
        <taxon>Dikarya</taxon>
        <taxon>Basidiomycota</taxon>
        <taxon>Ustilaginomycotina</taxon>
        <taxon>Exobasidiomycetes</taxon>
        <taxon>Tilletiales</taxon>
        <taxon>Tilletiaceae</taxon>
        <taxon>Tilletia</taxon>
    </lineage>
</organism>
<keyword evidence="5" id="KW-0274">FAD</keyword>
<dbReference type="EMBL" id="CAJHJG010002056">
    <property type="protein sequence ID" value="CAD6916997.1"/>
    <property type="molecule type" value="Genomic_DNA"/>
</dbReference>
<evidence type="ECO:0000313" key="12">
    <source>
        <dbReference type="EMBL" id="KAE8251947.1"/>
    </source>
</evidence>
<evidence type="ECO:0000256" key="3">
    <source>
        <dbReference type="ARBA" id="ARBA00006743"/>
    </source>
</evidence>
<comment type="function">
    <text evidence="7">Pyridoxal 5'-phosphate (PLP)-binding protein, which may be involved in intracellular homeostatic regulation of pyridoxal 5'-phosphate (PLP), the active form of vitamin B6.</text>
</comment>
<reference evidence="11" key="3">
    <citation type="submission" date="2020-10" db="EMBL/GenBank/DDBJ databases">
        <authorList>
            <person name="Sedaghatjoo S."/>
        </authorList>
    </citation>
    <scope>NUCLEOTIDE SEQUENCE</scope>
    <source>
        <strain evidence="11">AZH3</strain>
    </source>
</reference>
<gene>
    <name evidence="12" type="ORF">A4X03_0g6282</name>
    <name evidence="11" type="ORF">JKIAZH3_G635</name>
</gene>
<dbReference type="HAMAP" id="MF_02087">
    <property type="entry name" value="PLP_homeostasis"/>
    <property type="match status" value="1"/>
</dbReference>
<comment type="cofactor">
    <cofactor evidence="1">
        <name>FAD</name>
        <dbReference type="ChEBI" id="CHEBI:57692"/>
    </cofactor>
</comment>
<evidence type="ECO:0000256" key="6">
    <source>
        <dbReference type="ARBA" id="ARBA00023002"/>
    </source>
</evidence>
<evidence type="ECO:0000256" key="5">
    <source>
        <dbReference type="ARBA" id="ARBA00022827"/>
    </source>
</evidence>
<dbReference type="GO" id="GO:0071949">
    <property type="term" value="F:FAD binding"/>
    <property type="evidence" value="ECO:0007669"/>
    <property type="project" value="TreeGrafter"/>
</dbReference>
<dbReference type="GO" id="GO:0035999">
    <property type="term" value="P:tetrahydrofolate interconversion"/>
    <property type="evidence" value="ECO:0007669"/>
    <property type="project" value="TreeGrafter"/>
</dbReference>
<dbReference type="PANTHER" id="PTHR45754:SF1">
    <property type="entry name" value="METHYLENETETRAHYDROFOLATE REDUCTASE 1"/>
    <property type="match status" value="1"/>
</dbReference>
<evidence type="ECO:0000313" key="11">
    <source>
        <dbReference type="EMBL" id="CAD6916997.1"/>
    </source>
</evidence>
<evidence type="ECO:0000256" key="4">
    <source>
        <dbReference type="ARBA" id="ARBA00022630"/>
    </source>
</evidence>
<feature type="compositionally biased region" description="Basic and acidic residues" evidence="9">
    <location>
        <begin position="398"/>
        <end position="407"/>
    </location>
</feature>
<reference evidence="12" key="2">
    <citation type="journal article" date="2019" name="IMA Fungus">
        <title>Genome sequencing and comparison of five Tilletia species to identify candidate genes for the detection of regulated species infecting wheat.</title>
        <authorList>
            <person name="Nguyen H.D.T."/>
            <person name="Sultana T."/>
            <person name="Kesanakurti P."/>
            <person name="Hambleton S."/>
        </authorList>
    </citation>
    <scope>NUCLEOTIDE SEQUENCE</scope>
    <source>
        <strain evidence="12">DAOMC 238032</strain>
    </source>
</reference>
<dbReference type="AlphaFoldDB" id="A0A8T8SZH2"/>
<evidence type="ECO:0000313" key="14">
    <source>
        <dbReference type="Proteomes" id="UP000836402"/>
    </source>
</evidence>
<dbReference type="InterPro" id="IPR029066">
    <property type="entry name" value="PLP-binding_barrel"/>
</dbReference>
<dbReference type="Gene3D" id="3.20.20.220">
    <property type="match status" value="1"/>
</dbReference>
<evidence type="ECO:0000259" key="10">
    <source>
        <dbReference type="Pfam" id="PF21895"/>
    </source>
</evidence>
<evidence type="ECO:0000256" key="8">
    <source>
        <dbReference type="RuleBase" id="RU004254"/>
    </source>
</evidence>
<keyword evidence="14" id="KW-1185">Reference proteome</keyword>
<evidence type="ECO:0000256" key="2">
    <source>
        <dbReference type="ARBA" id="ARBA00004777"/>
    </source>
</evidence>
<dbReference type="PROSITE" id="PS01211">
    <property type="entry name" value="UPF0001"/>
    <property type="match status" value="1"/>
</dbReference>
<feature type="modified residue" description="N6-(pyridoxal phosphate)lysine" evidence="7">
    <location>
        <position position="856"/>
    </location>
</feature>
<feature type="region of interest" description="Disordered" evidence="9">
    <location>
        <begin position="461"/>
        <end position="496"/>
    </location>
</feature>
<protein>
    <recommendedName>
        <fullName evidence="7">Pyridoxal phosphate homeostasis protein</fullName>
        <shortName evidence="7">PLP homeostasis protein</shortName>
    </recommendedName>
</protein>
<dbReference type="InterPro" id="IPR011078">
    <property type="entry name" value="PyrdxlP_homeostasis"/>
</dbReference>
<comment type="pathway">
    <text evidence="2 8">One-carbon metabolism; tetrahydrofolate interconversion.</text>
</comment>
<dbReference type="GO" id="GO:0030170">
    <property type="term" value="F:pyridoxal phosphate binding"/>
    <property type="evidence" value="ECO:0007669"/>
    <property type="project" value="UniProtKB-UniRule"/>
</dbReference>
<keyword evidence="4" id="KW-0285">Flavoprotein</keyword>
<keyword evidence="6" id="KW-0560">Oxidoreductase</keyword>
<accession>A0A8T8SZH2</accession>
<dbReference type="Proteomes" id="UP000077671">
    <property type="component" value="Unassembled WGS sequence"/>
</dbReference>
<feature type="compositionally biased region" description="Polar residues" evidence="9">
    <location>
        <begin position="409"/>
        <end position="418"/>
    </location>
</feature>
<dbReference type="GO" id="GO:0005829">
    <property type="term" value="C:cytosol"/>
    <property type="evidence" value="ECO:0007669"/>
    <property type="project" value="TreeGrafter"/>
</dbReference>
<keyword evidence="7" id="KW-0663">Pyridoxal phosphate</keyword>
<dbReference type="GO" id="GO:0009086">
    <property type="term" value="P:methionine biosynthetic process"/>
    <property type="evidence" value="ECO:0007669"/>
    <property type="project" value="TreeGrafter"/>
</dbReference>
<evidence type="ECO:0000256" key="1">
    <source>
        <dbReference type="ARBA" id="ARBA00001974"/>
    </source>
</evidence>
<evidence type="ECO:0000256" key="9">
    <source>
        <dbReference type="SAM" id="MobiDB-lite"/>
    </source>
</evidence>
<feature type="region of interest" description="Disordered" evidence="9">
    <location>
        <begin position="68"/>
        <end position="102"/>
    </location>
</feature>
<proteinExistence type="inferred from homology"/>
<dbReference type="CDD" id="cd00537">
    <property type="entry name" value="MTHFR"/>
    <property type="match status" value="1"/>
</dbReference>
<evidence type="ECO:0000313" key="13">
    <source>
        <dbReference type="Proteomes" id="UP000077671"/>
    </source>
</evidence>
<feature type="compositionally biased region" description="Low complexity" evidence="9">
    <location>
        <begin position="778"/>
        <end position="787"/>
    </location>
</feature>
<comment type="similarity">
    <text evidence="3">Belongs to the methylenetetrahydrofolate reductase family.</text>
</comment>
<dbReference type="SUPFAM" id="SSF51419">
    <property type="entry name" value="PLP-binding barrel"/>
    <property type="match status" value="2"/>
</dbReference>
<dbReference type="NCBIfam" id="TIGR00044">
    <property type="entry name" value="YggS family pyridoxal phosphate-dependent enzyme"/>
    <property type="match status" value="1"/>
</dbReference>
<dbReference type="InterPro" id="IPR029041">
    <property type="entry name" value="FAD-linked_oxidoreductase-like"/>
</dbReference>
<feature type="domain" description="MTHFR SAM-binding regulatory" evidence="10">
    <location>
        <begin position="600"/>
        <end position="764"/>
    </location>
</feature>
<dbReference type="Gene3D" id="3.20.20.10">
    <property type="entry name" value="Alanine racemase"/>
    <property type="match status" value="1"/>
</dbReference>
<reference evidence="12" key="1">
    <citation type="submission" date="2016-04" db="EMBL/GenBank/DDBJ databases">
        <authorList>
            <person name="Nguyen H.D."/>
            <person name="Kesanakurti P."/>
            <person name="Cullis J."/>
            <person name="Levesque C.A."/>
            <person name="Hambleton S."/>
        </authorList>
    </citation>
    <scope>NUCLEOTIDE SEQUENCE</scope>
    <source>
        <strain evidence="12">DAOMC 238032</strain>
    </source>
</reference>
<feature type="compositionally biased region" description="Basic and acidic residues" evidence="9">
    <location>
        <begin position="79"/>
        <end position="93"/>
    </location>
</feature>